<dbReference type="AlphaFoldDB" id="A0A0E9XTE5"/>
<organism evidence="1">
    <name type="scientific">Anguilla anguilla</name>
    <name type="common">European freshwater eel</name>
    <name type="synonym">Muraena anguilla</name>
    <dbReference type="NCBI Taxonomy" id="7936"/>
    <lineage>
        <taxon>Eukaryota</taxon>
        <taxon>Metazoa</taxon>
        <taxon>Chordata</taxon>
        <taxon>Craniata</taxon>
        <taxon>Vertebrata</taxon>
        <taxon>Euteleostomi</taxon>
        <taxon>Actinopterygii</taxon>
        <taxon>Neopterygii</taxon>
        <taxon>Teleostei</taxon>
        <taxon>Anguilliformes</taxon>
        <taxon>Anguillidae</taxon>
        <taxon>Anguilla</taxon>
    </lineage>
</organism>
<reference evidence="1" key="2">
    <citation type="journal article" date="2015" name="Fish Shellfish Immunol.">
        <title>Early steps in the European eel (Anguilla anguilla)-Vibrio vulnificus interaction in the gills: Role of the RtxA13 toxin.</title>
        <authorList>
            <person name="Callol A."/>
            <person name="Pajuelo D."/>
            <person name="Ebbesson L."/>
            <person name="Teles M."/>
            <person name="MacKenzie S."/>
            <person name="Amaro C."/>
        </authorList>
    </citation>
    <scope>NUCLEOTIDE SEQUENCE</scope>
</reference>
<reference evidence="1" key="1">
    <citation type="submission" date="2014-11" db="EMBL/GenBank/DDBJ databases">
        <authorList>
            <person name="Amaro Gonzalez C."/>
        </authorList>
    </citation>
    <scope>NUCLEOTIDE SEQUENCE</scope>
</reference>
<accession>A0A0E9XTE5</accession>
<dbReference type="EMBL" id="GBXM01002653">
    <property type="protein sequence ID" value="JAI05925.1"/>
    <property type="molecule type" value="Transcribed_RNA"/>
</dbReference>
<evidence type="ECO:0000313" key="1">
    <source>
        <dbReference type="EMBL" id="JAI05925.1"/>
    </source>
</evidence>
<protein>
    <submittedName>
        <fullName evidence="1">Uncharacterized protein</fullName>
    </submittedName>
</protein>
<dbReference type="EMBL" id="GBXM01002656">
    <property type="protein sequence ID" value="JAI05922.1"/>
    <property type="molecule type" value="Transcribed_RNA"/>
</dbReference>
<sequence>MYTMFKMVNMLKHAFVYTSFTGHSTPI</sequence>
<name>A0A0E9XTE5_ANGAN</name>
<proteinExistence type="predicted"/>